<sequence>MQFSQAAINSPATRADGTSHNLEQGFLVSCWKAFGKAKQQVVMDKYEVKYKQDLWNNSSRWDYVGTKSTSTDGYYQDQYQRYWDASAYAYRFYAITPCPPHDEINSFTLTDKQLVIPETVSFVSQTCENGKCTTGAEPYSVAQVECPDGSNNNDIDLLANGVINKSNDGHTTTLTRYVALPFHHITSKVRFGIYSSNGTSFKLSNIKITAQSDGGFITAANGYTANLSTANMLSEQFTKTTAQLSEYVLLTDGSGTNEFSKYNASSNPYWFQCENGLLQIPQQKVKLLLSFDINDTPYSDIPIAVKSGETTIDSFTWESNKIYTYYINISDLKPLTIEFSAELAPWTEVTGSISTDLEK</sequence>
<evidence type="ECO:0000313" key="2">
    <source>
        <dbReference type="Proteomes" id="UP000184280"/>
    </source>
</evidence>
<dbReference type="Proteomes" id="UP000184280">
    <property type="component" value="Unassembled WGS sequence"/>
</dbReference>
<dbReference type="AlphaFoldDB" id="A0A1M7DSQ2"/>
<protein>
    <recommendedName>
        <fullName evidence="3">Fimbrillin-like</fullName>
    </recommendedName>
</protein>
<evidence type="ECO:0008006" key="3">
    <source>
        <dbReference type="Google" id="ProtNLM"/>
    </source>
</evidence>
<dbReference type="Gene3D" id="2.60.40.2630">
    <property type="match status" value="1"/>
</dbReference>
<dbReference type="InterPro" id="IPR025049">
    <property type="entry name" value="Mfa-like_1"/>
</dbReference>
<organism evidence="1 2">
    <name type="scientific">Xylanibacter ruminicola</name>
    <name type="common">Prevotella ruminicola</name>
    <dbReference type="NCBI Taxonomy" id="839"/>
    <lineage>
        <taxon>Bacteria</taxon>
        <taxon>Pseudomonadati</taxon>
        <taxon>Bacteroidota</taxon>
        <taxon>Bacteroidia</taxon>
        <taxon>Bacteroidales</taxon>
        <taxon>Prevotellaceae</taxon>
        <taxon>Xylanibacter</taxon>
    </lineage>
</organism>
<gene>
    <name evidence="1" type="ORF">SAMN04488494_0835</name>
</gene>
<proteinExistence type="predicted"/>
<dbReference type="EMBL" id="FRCJ01000001">
    <property type="protein sequence ID" value="SHL82525.1"/>
    <property type="molecule type" value="Genomic_DNA"/>
</dbReference>
<name>A0A1M7DSQ2_XYLRU</name>
<dbReference type="Pfam" id="PF13149">
    <property type="entry name" value="Mfa_like_1"/>
    <property type="match status" value="1"/>
</dbReference>
<reference evidence="1 2" key="1">
    <citation type="submission" date="2016-11" db="EMBL/GenBank/DDBJ databases">
        <authorList>
            <person name="Jaros S."/>
            <person name="Januszkiewicz K."/>
            <person name="Wedrychowicz H."/>
        </authorList>
    </citation>
    <scope>NUCLEOTIDE SEQUENCE [LARGE SCALE GENOMIC DNA]</scope>
    <source>
        <strain evidence="1 2">BPI-34</strain>
    </source>
</reference>
<evidence type="ECO:0000313" key="1">
    <source>
        <dbReference type="EMBL" id="SHL82525.1"/>
    </source>
</evidence>
<accession>A0A1M7DSQ2</accession>